<evidence type="ECO:0000313" key="12">
    <source>
        <dbReference type="EMBL" id="CAA3004232.1"/>
    </source>
</evidence>
<dbReference type="PANTHER" id="PTHR22600">
    <property type="entry name" value="BETA-HEXOSAMINIDASE"/>
    <property type="match status" value="1"/>
</dbReference>
<dbReference type="FunFam" id="3.20.20.80:FF:000063">
    <property type="entry name" value="Beta-hexosaminidase"/>
    <property type="match status" value="1"/>
</dbReference>
<dbReference type="GO" id="GO:0016231">
    <property type="term" value="F:beta-N-acetylglucosaminidase activity"/>
    <property type="evidence" value="ECO:0007669"/>
    <property type="project" value="TreeGrafter"/>
</dbReference>
<reference evidence="12 13" key="1">
    <citation type="submission" date="2019-12" db="EMBL/GenBank/DDBJ databases">
        <authorList>
            <person name="Alioto T."/>
            <person name="Alioto T."/>
            <person name="Gomez Garrido J."/>
        </authorList>
    </citation>
    <scope>NUCLEOTIDE SEQUENCE [LARGE SCALE GENOMIC DNA]</scope>
</reference>
<evidence type="ECO:0000256" key="7">
    <source>
        <dbReference type="PIRNR" id="PIRNR001093"/>
    </source>
</evidence>
<feature type="chain" id="PRO_5035728718" description="Beta-hexosaminidase" evidence="9">
    <location>
        <begin position="24"/>
        <end position="632"/>
    </location>
</feature>
<evidence type="ECO:0000259" key="10">
    <source>
        <dbReference type="Pfam" id="PF00728"/>
    </source>
</evidence>
<dbReference type="SUPFAM" id="SSF51445">
    <property type="entry name" value="(Trans)glycosidases"/>
    <property type="match status" value="1"/>
</dbReference>
<sequence length="632" mass="71675">MQRAAMLAALALALLLQSALTSALESNTVRAAADEPIWGYQCVKERCERVLVHDAEGRARAVQALSVCKLTCGTSANLWPRPRHLHTSKTLDWVNYSSINVETRGDDGSDYRNHRGGSLLQQASELFREQQMRKATIKDGTPLVKTGGKTLEVTVSLRDPGRHQLTLNTDEGYELFVKIMSDGRINTTIIADNFFGARHALETLNQLIVLDDLEKQLRLPREVTIRDSPAFPYRGVLLDTSRNFVSVDAIKRTLDAMAASKLNTFHWHITDSHSFPFVSQSFPKFHLYGAYTPAEVYTPTEVVDVVAYGRVRGVRVLPELDAPAHVGEGWQWVGDNATVCVKAEPWQKYCVEPPCGQLNPTVDKVYDLLGGLYHDMLSLFKPDMFHMGGDEVNFNCWNNTDSIVEWMVKKNLSGRQEDDFRMVWDHFQKRAYEKLVEANHGHELPVVIWTSGLTAPGKVDRYLDPKKYIIQIWTKGDDPLIKELAEKKYRLIFSNYEALYFDCGFGAWVGEGNNWCSPYIGWQKVYDNDLKKLLRNLGVEPDQTSVLGAEATLWTEQADSHSVDGRLWPRAAAMAERLWSDPVTGWQAAEYRMVSHRERLVKLGVQADSLQPQWCHQNEGYCYLSHNIQGEH</sequence>
<evidence type="ECO:0000259" key="11">
    <source>
        <dbReference type="Pfam" id="PF14845"/>
    </source>
</evidence>
<dbReference type="GO" id="GO:0030203">
    <property type="term" value="P:glycosaminoglycan metabolic process"/>
    <property type="evidence" value="ECO:0007669"/>
    <property type="project" value="TreeGrafter"/>
</dbReference>
<keyword evidence="13" id="KW-1185">Reference proteome</keyword>
<feature type="domain" description="Beta-hexosaminidase eukaryotic type N-terminal" evidence="11">
    <location>
        <begin position="78"/>
        <end position="207"/>
    </location>
</feature>
<dbReference type="EC" id="3.2.1.52" evidence="7"/>
<dbReference type="InterPro" id="IPR029018">
    <property type="entry name" value="Hex-like_dom2"/>
</dbReference>
<keyword evidence="5" id="KW-0325">Glycoprotein</keyword>
<evidence type="ECO:0000256" key="6">
    <source>
        <dbReference type="ARBA" id="ARBA00023295"/>
    </source>
</evidence>
<dbReference type="Proteomes" id="UP000594638">
    <property type="component" value="Unassembled WGS sequence"/>
</dbReference>
<keyword evidence="4 7" id="KW-0378">Hydrolase</keyword>
<gene>
    <name evidence="12" type="ORF">OLEA9_A051854</name>
</gene>
<protein>
    <recommendedName>
        <fullName evidence="7">Beta-hexosaminidase</fullName>
        <ecNumber evidence="7">3.2.1.52</ecNumber>
    </recommendedName>
</protein>
<comment type="similarity">
    <text evidence="2 7">Belongs to the glycosyl hydrolase 20 family.</text>
</comment>
<dbReference type="Pfam" id="PF14845">
    <property type="entry name" value="Glycohydro_20b2"/>
    <property type="match status" value="1"/>
</dbReference>
<dbReference type="GO" id="GO:0005975">
    <property type="term" value="P:carbohydrate metabolic process"/>
    <property type="evidence" value="ECO:0007669"/>
    <property type="project" value="InterPro"/>
</dbReference>
<dbReference type="PIRSF" id="PIRSF001093">
    <property type="entry name" value="B-hxosamndse_ab_euk"/>
    <property type="match status" value="1"/>
</dbReference>
<evidence type="ECO:0000256" key="9">
    <source>
        <dbReference type="SAM" id="SignalP"/>
    </source>
</evidence>
<dbReference type="EMBL" id="CACTIH010006135">
    <property type="protein sequence ID" value="CAA3004232.1"/>
    <property type="molecule type" value="Genomic_DNA"/>
</dbReference>
<dbReference type="SUPFAM" id="SSF55545">
    <property type="entry name" value="beta-N-acetylhexosaminidase-like domain"/>
    <property type="match status" value="1"/>
</dbReference>
<organism evidence="12 13">
    <name type="scientific">Olea europaea subsp. europaea</name>
    <dbReference type="NCBI Taxonomy" id="158383"/>
    <lineage>
        <taxon>Eukaryota</taxon>
        <taxon>Viridiplantae</taxon>
        <taxon>Streptophyta</taxon>
        <taxon>Embryophyta</taxon>
        <taxon>Tracheophyta</taxon>
        <taxon>Spermatophyta</taxon>
        <taxon>Magnoliopsida</taxon>
        <taxon>eudicotyledons</taxon>
        <taxon>Gunneridae</taxon>
        <taxon>Pentapetalae</taxon>
        <taxon>asterids</taxon>
        <taxon>lamiids</taxon>
        <taxon>Lamiales</taxon>
        <taxon>Oleaceae</taxon>
        <taxon>Oleeae</taxon>
        <taxon>Olea</taxon>
    </lineage>
</organism>
<keyword evidence="3 9" id="KW-0732">Signal</keyword>
<evidence type="ECO:0000256" key="2">
    <source>
        <dbReference type="ARBA" id="ARBA00006285"/>
    </source>
</evidence>
<dbReference type="Gramene" id="OE9A051854T1">
    <property type="protein sequence ID" value="OE9A051854C1"/>
    <property type="gene ID" value="OE9A051854"/>
</dbReference>
<dbReference type="Pfam" id="PF00728">
    <property type="entry name" value="Glyco_hydro_20"/>
    <property type="match status" value="1"/>
</dbReference>
<evidence type="ECO:0000313" key="13">
    <source>
        <dbReference type="Proteomes" id="UP000594638"/>
    </source>
</evidence>
<dbReference type="InterPro" id="IPR015883">
    <property type="entry name" value="Glyco_hydro_20_cat"/>
</dbReference>
<dbReference type="PRINTS" id="PR00738">
    <property type="entry name" value="GLHYDRLASE20"/>
</dbReference>
<dbReference type="Gene3D" id="3.30.379.10">
    <property type="entry name" value="Chitobiase/beta-hexosaminidase domain 2-like"/>
    <property type="match status" value="1"/>
</dbReference>
<evidence type="ECO:0000256" key="5">
    <source>
        <dbReference type="ARBA" id="ARBA00023180"/>
    </source>
</evidence>
<accession>A0A8S0TFP7</accession>
<feature type="signal peptide" evidence="9">
    <location>
        <begin position="1"/>
        <end position="23"/>
    </location>
</feature>
<evidence type="ECO:0000256" key="4">
    <source>
        <dbReference type="ARBA" id="ARBA00022801"/>
    </source>
</evidence>
<dbReference type="CDD" id="cd06562">
    <property type="entry name" value="GH20_HexA_HexB-like"/>
    <property type="match status" value="1"/>
</dbReference>
<evidence type="ECO:0000256" key="1">
    <source>
        <dbReference type="ARBA" id="ARBA00001231"/>
    </source>
</evidence>
<keyword evidence="6 7" id="KW-0326">Glycosidase</keyword>
<feature type="active site" description="Proton donor" evidence="8">
    <location>
        <position position="391"/>
    </location>
</feature>
<name>A0A8S0TFP7_OLEEU</name>
<dbReference type="InterPro" id="IPR025705">
    <property type="entry name" value="Beta_hexosaminidase_sua/sub"/>
</dbReference>
<dbReference type="Gene3D" id="3.20.20.80">
    <property type="entry name" value="Glycosidases"/>
    <property type="match status" value="1"/>
</dbReference>
<dbReference type="OrthoDB" id="428480at2759"/>
<comment type="caution">
    <text evidence="12">The sequence shown here is derived from an EMBL/GenBank/DDBJ whole genome shotgun (WGS) entry which is preliminary data.</text>
</comment>
<dbReference type="GO" id="GO:0005886">
    <property type="term" value="C:plasma membrane"/>
    <property type="evidence" value="ECO:0007669"/>
    <property type="project" value="TreeGrafter"/>
</dbReference>
<proteinExistence type="inferred from homology"/>
<comment type="catalytic activity">
    <reaction evidence="1 7">
        <text>Hydrolysis of terminal non-reducing N-acetyl-D-hexosamine residues in N-acetyl-beta-D-hexosaminides.</text>
        <dbReference type="EC" id="3.2.1.52"/>
    </reaction>
</comment>
<evidence type="ECO:0000256" key="8">
    <source>
        <dbReference type="PIRSR" id="PIRSR001093-1"/>
    </source>
</evidence>
<feature type="domain" description="Glycoside hydrolase family 20 catalytic" evidence="10">
    <location>
        <begin position="231"/>
        <end position="581"/>
    </location>
</feature>
<evidence type="ECO:0000256" key="3">
    <source>
        <dbReference type="ARBA" id="ARBA00022729"/>
    </source>
</evidence>
<dbReference type="InterPro" id="IPR017853">
    <property type="entry name" value="GH"/>
</dbReference>
<dbReference type="PANTHER" id="PTHR22600:SF26">
    <property type="entry name" value="BETA-N-ACETYLHEXOSAMINIDASE"/>
    <property type="match status" value="1"/>
</dbReference>
<dbReference type="AlphaFoldDB" id="A0A8S0TFP7"/>
<dbReference type="InterPro" id="IPR029019">
    <property type="entry name" value="HEX_eukaryotic_N"/>
</dbReference>